<dbReference type="GO" id="GO:0005737">
    <property type="term" value="C:cytoplasm"/>
    <property type="evidence" value="ECO:0007669"/>
    <property type="project" value="TreeGrafter"/>
</dbReference>
<dbReference type="EMBL" id="CAKASE010000050">
    <property type="protein sequence ID" value="CAG9563860.1"/>
    <property type="molecule type" value="Genomic_DNA"/>
</dbReference>
<keyword evidence="6" id="KW-1185">Reference proteome</keyword>
<evidence type="ECO:0000256" key="3">
    <source>
        <dbReference type="ARBA" id="ARBA00023239"/>
    </source>
</evidence>
<dbReference type="InterPro" id="IPR001054">
    <property type="entry name" value="A/G_cyclase"/>
</dbReference>
<feature type="domain" description="Guanylate cyclase" evidence="4">
    <location>
        <begin position="409"/>
        <end position="482"/>
    </location>
</feature>
<feature type="domain" description="Guanylate cyclase" evidence="4">
    <location>
        <begin position="94"/>
        <end position="231"/>
    </location>
</feature>
<sequence>MCSACEVFLDEDAKKYEAYLAALKQLRRKSSYVEVTPREKHRNQESKKQALLDGISGTWSTVQQATRIAIIASLVPDEIIYRHSDHAVRSYETALMFIDVSGFTKLCETYTKTGGGPSRLTQVLNSYIGAMVQEILTHKGDVLKFSGDAFLSMWKKSPRLNMQDVVHTAIDCGLLIQKNYGRYMTDVGVVLKVKVAISAGLSHFSIIGGGNISQTQYVIVGQPVWDVKMAEYMSAAGDVLTSASAWMYVNEAEYCTQPCGDGRHTKVLGVGASWKRVEKLRSSLGTSKESEFFSNENLSAENFIVSGINYREYAHRPAVVAAMRGSWWPALRQFMVPPILRAVDNDEPMDFLTEIRHVVVVCINIITRTVTETVLIEVVDTAYKCVCSVTSEAGGLVNKISMFDKDMMLLVVFGLRGLKHEDEAQKALQCASQLKESLDDVNIINVSIAVTSGLTYCGVVGHVLRREYTVIGSAVNKAARLMMAYPNKVTCDKETFLKSKLNQECFKLVEIKPLKGICKPGPIYEFSNPRKTERITYCRHPILGRNEELRKYKMTLHNALDEHQKSFTRYRDHKFGVAFIGPKLVGKTRLMQECINITPSFVIVDHFVLTEKDKLKFGIIRLIMKSIFKCGGKLLRENRENRILTSIDMTSLGPLEIYAINTVFDCRFPLPENYAPASKFLDQFKVKEVIKEICRVNLPTLRVIAIAEGQYIDDDSWHIIILLLGAKLIFLLVSISEEETLSATATICLANAMIVKLPLSGIDRWYHAALACQLLDVQAIQSDLEKIIESASEGLPGWIQNFVISLVQRGQLTMMTMSRSEALEMGAVTPSPALLETDTTNTSFEDIECSKDSYSYVLKQGSVAENEMIQMAVLTDTYDFENMKVDVKMDALILKTYDSLTPFEKMLLKCGSVLGEVFSRCMLLHLLQSDSPRKVAQAVAKLFAIRVLECEGGDFSTNSSMVLVHLAPALEATKMPHCSCVGVTEPPHCQDLPSYAFCGYMKFRHNMFRTTTYELLTESQKCDLHARSLLFLERYTRRCNSCGGGCFTRLLGLRCDDGLVHESKELNQIREQICALSTETKMTSDNSGVDAFSQYQMSIRSESNIRALLDSEDLRRLSRSMQMYRKDKRIRSFSSLELSICECLPILLSAYSQAIEHCLGADDSEKLFEAYLEYADLSIINMNIPQAVHLLSKVEEFVLSDASNKKTEFKWVKDFKLGRIHSLRGACLLECGDLDQARKELLQAMQLFCDPFPSSKNAVRFRNLRASFSQIMALFVVPQMYVATTSGFVGDFYEAIAWTLNRLYRLFNESKEMSNAALAAKWSMNYALRTDSNFRLLCVSYGNMISSYRQTKKFWMCQKLEKRSMELCQRKIGQVDVMEVHAIGYLYISIFLFYVEVGKKMESLEFGLSVMSIMTTLTDLPTRQILVLWILKLLLTEMRLQQMVAIMREFLFHTDHYDLSSETWYYYYAIVILLDTGYSVEPYRTCEKFYIKKGETILRTKTPEAPWNFFVCMWLVTIRTGAWERCVVWEERIKKLQTAKIEKHEYKIMILVRLAEGFLIMLVREIDNRNIKKIQRLHSTLKYLFKDMNKSCKHVPIFKPRVLLLSAYYYFIKGDKIRAYNSLNKASEWSKIYSHGTLLIWIEHTRDHWRGTLNPKLEHYWAEHIEADNVLDYRDFDLEKGKQIVPYTLPLPNDLLQKF</sequence>
<dbReference type="PANTHER" id="PTHR16305">
    <property type="entry name" value="TESTICULAR SOLUBLE ADENYLYL CYCLASE"/>
    <property type="match status" value="1"/>
</dbReference>
<dbReference type="InterPro" id="IPR011990">
    <property type="entry name" value="TPR-like_helical_dom_sf"/>
</dbReference>
<dbReference type="GO" id="GO:0009190">
    <property type="term" value="P:cyclic nucleotide biosynthetic process"/>
    <property type="evidence" value="ECO:0007669"/>
    <property type="project" value="InterPro"/>
</dbReference>
<evidence type="ECO:0000313" key="6">
    <source>
        <dbReference type="Proteomes" id="UP000789524"/>
    </source>
</evidence>
<keyword evidence="3" id="KW-0456">Lyase</keyword>
<reference evidence="5" key="1">
    <citation type="submission" date="2021-09" db="EMBL/GenBank/DDBJ databases">
        <authorList>
            <person name="Martin H S."/>
        </authorList>
    </citation>
    <scope>NUCLEOTIDE SEQUENCE</scope>
</reference>
<dbReference type="SUPFAM" id="SSF48452">
    <property type="entry name" value="TPR-like"/>
    <property type="match status" value="1"/>
</dbReference>
<dbReference type="FunFam" id="3.30.70.1230:FF:000017">
    <property type="entry name" value="Adenylate cyclase type 10"/>
    <property type="match status" value="1"/>
</dbReference>
<gene>
    <name evidence="5" type="ORF">DCHRY22_LOCUS4945</name>
</gene>
<dbReference type="GO" id="GO:0005524">
    <property type="term" value="F:ATP binding"/>
    <property type="evidence" value="ECO:0007669"/>
    <property type="project" value="UniProtKB-KW"/>
</dbReference>
<accession>A0A8J2W1K8</accession>
<dbReference type="PANTHER" id="PTHR16305:SF28">
    <property type="entry name" value="GUANYLATE CYCLASE DOMAIN-CONTAINING PROTEIN"/>
    <property type="match status" value="1"/>
</dbReference>
<protein>
    <submittedName>
        <fullName evidence="5">(African queen) hypothetical protein</fullName>
    </submittedName>
</protein>
<keyword evidence="1" id="KW-0547">Nucleotide-binding</keyword>
<dbReference type="OrthoDB" id="10050565at2759"/>
<dbReference type="GO" id="GO:0035556">
    <property type="term" value="P:intracellular signal transduction"/>
    <property type="evidence" value="ECO:0007669"/>
    <property type="project" value="InterPro"/>
</dbReference>
<evidence type="ECO:0000256" key="1">
    <source>
        <dbReference type="ARBA" id="ARBA00022741"/>
    </source>
</evidence>
<evidence type="ECO:0000313" key="5">
    <source>
        <dbReference type="EMBL" id="CAG9563860.1"/>
    </source>
</evidence>
<comment type="caution">
    <text evidence="5">The sequence shown here is derived from an EMBL/GenBank/DDBJ whole genome shotgun (WGS) entry which is preliminary data.</text>
</comment>
<dbReference type="PROSITE" id="PS50125">
    <property type="entry name" value="GUANYLATE_CYCLASE_2"/>
    <property type="match status" value="2"/>
</dbReference>
<dbReference type="GO" id="GO:0004016">
    <property type="term" value="F:adenylate cyclase activity"/>
    <property type="evidence" value="ECO:0007669"/>
    <property type="project" value="TreeGrafter"/>
</dbReference>
<dbReference type="Proteomes" id="UP000789524">
    <property type="component" value="Unassembled WGS sequence"/>
</dbReference>
<dbReference type="Gene3D" id="3.30.70.1230">
    <property type="entry name" value="Nucleotide cyclase"/>
    <property type="match status" value="2"/>
</dbReference>
<name>A0A8J2W1K8_9NEOP</name>
<dbReference type="Pfam" id="PF00211">
    <property type="entry name" value="Guanylate_cyc"/>
    <property type="match status" value="1"/>
</dbReference>
<dbReference type="SUPFAM" id="SSF55073">
    <property type="entry name" value="Nucleotide cyclase"/>
    <property type="match status" value="2"/>
</dbReference>
<organism evidence="5 6">
    <name type="scientific">Danaus chrysippus</name>
    <name type="common">African queen</name>
    <dbReference type="NCBI Taxonomy" id="151541"/>
    <lineage>
        <taxon>Eukaryota</taxon>
        <taxon>Metazoa</taxon>
        <taxon>Ecdysozoa</taxon>
        <taxon>Arthropoda</taxon>
        <taxon>Hexapoda</taxon>
        <taxon>Insecta</taxon>
        <taxon>Pterygota</taxon>
        <taxon>Neoptera</taxon>
        <taxon>Endopterygota</taxon>
        <taxon>Lepidoptera</taxon>
        <taxon>Glossata</taxon>
        <taxon>Ditrysia</taxon>
        <taxon>Papilionoidea</taxon>
        <taxon>Nymphalidae</taxon>
        <taxon>Danainae</taxon>
        <taxon>Danaini</taxon>
        <taxon>Danaina</taxon>
        <taxon>Danaus</taxon>
        <taxon>Anosia</taxon>
    </lineage>
</organism>
<dbReference type="InterPro" id="IPR029787">
    <property type="entry name" value="Nucleotide_cyclase"/>
</dbReference>
<proteinExistence type="predicted"/>
<keyword evidence="2" id="KW-0067">ATP-binding</keyword>
<dbReference type="CDD" id="cd07302">
    <property type="entry name" value="CHD"/>
    <property type="match status" value="2"/>
</dbReference>
<evidence type="ECO:0000256" key="2">
    <source>
        <dbReference type="ARBA" id="ARBA00022840"/>
    </source>
</evidence>
<evidence type="ECO:0000259" key="4">
    <source>
        <dbReference type="PROSITE" id="PS50125"/>
    </source>
</evidence>